<dbReference type="InterPro" id="IPR011330">
    <property type="entry name" value="Glyco_hydro/deAcase_b/a-brl"/>
</dbReference>
<dbReference type="Pfam" id="PF03746">
    <property type="entry name" value="LamB_YcsF"/>
    <property type="match status" value="1"/>
</dbReference>
<dbReference type="InterPro" id="IPR005501">
    <property type="entry name" value="LamB/YcsF/PxpA-like"/>
</dbReference>
<dbReference type="EMBL" id="CP065668">
    <property type="protein sequence ID" value="QPS05964.1"/>
    <property type="molecule type" value="Genomic_DNA"/>
</dbReference>
<evidence type="ECO:0000313" key="2">
    <source>
        <dbReference type="EMBL" id="QPS05964.1"/>
    </source>
</evidence>
<name>A0A7T2RZD8_DELAC</name>
<dbReference type="PANTHER" id="PTHR30292">
    <property type="entry name" value="UNCHARACTERIZED PROTEIN YBGL-RELATED"/>
    <property type="match status" value="1"/>
</dbReference>
<dbReference type="CDD" id="cd10787">
    <property type="entry name" value="LamB_YcsF_like"/>
    <property type="match status" value="1"/>
</dbReference>
<proteinExistence type="inferred from homology"/>
<dbReference type="Gene3D" id="3.20.20.370">
    <property type="entry name" value="Glycoside hydrolase/deacetylase"/>
    <property type="match status" value="1"/>
</dbReference>
<comment type="subunit">
    <text evidence="1">Forms a complex composed of PxpA, PxpB and PxpC.</text>
</comment>
<dbReference type="NCBIfam" id="NF003814">
    <property type="entry name" value="PRK05406.1-3"/>
    <property type="match status" value="1"/>
</dbReference>
<dbReference type="SUPFAM" id="SSF88713">
    <property type="entry name" value="Glycoside hydrolase/deacetylase"/>
    <property type="match status" value="1"/>
</dbReference>
<dbReference type="GO" id="GO:0005975">
    <property type="term" value="P:carbohydrate metabolic process"/>
    <property type="evidence" value="ECO:0007669"/>
    <property type="project" value="InterPro"/>
</dbReference>
<keyword evidence="1" id="KW-0547">Nucleotide-binding</keyword>
<keyword evidence="1" id="KW-0067">ATP-binding</keyword>
<dbReference type="GO" id="GO:0005524">
    <property type="term" value="F:ATP binding"/>
    <property type="evidence" value="ECO:0007669"/>
    <property type="project" value="UniProtKB-UniRule"/>
</dbReference>
<gene>
    <name evidence="1" type="primary">pxpA</name>
    <name evidence="2" type="ORF">I6G66_16705</name>
</gene>
<dbReference type="Proteomes" id="UP000594778">
    <property type="component" value="Chromosome"/>
</dbReference>
<evidence type="ECO:0000256" key="1">
    <source>
        <dbReference type="HAMAP-Rule" id="MF_00691"/>
    </source>
</evidence>
<dbReference type="HAMAP" id="MF_00691">
    <property type="entry name" value="PxpA"/>
    <property type="match status" value="1"/>
</dbReference>
<evidence type="ECO:0000313" key="3">
    <source>
        <dbReference type="Proteomes" id="UP000594778"/>
    </source>
</evidence>
<accession>A0A7T2RZD8</accession>
<organism evidence="2 3">
    <name type="scientific">Delftia acidovorans</name>
    <name type="common">Pseudomonas acidovorans</name>
    <name type="synonym">Comamonas acidovorans</name>
    <dbReference type="NCBI Taxonomy" id="80866"/>
    <lineage>
        <taxon>Bacteria</taxon>
        <taxon>Pseudomonadati</taxon>
        <taxon>Pseudomonadota</taxon>
        <taxon>Betaproteobacteria</taxon>
        <taxon>Burkholderiales</taxon>
        <taxon>Comamonadaceae</taxon>
        <taxon>Delftia</taxon>
    </lineage>
</organism>
<dbReference type="NCBIfam" id="NF003816">
    <property type="entry name" value="PRK05406.1-5"/>
    <property type="match status" value="1"/>
</dbReference>
<dbReference type="RefSeq" id="WP_183020102.1">
    <property type="nucleotide sequence ID" value="NZ_CP065668.1"/>
</dbReference>
<sequence length="256" mass="26867">MKSLDLNCDLGEGFGVYQVGDDEQLLQYVTSANVACGFHAGDPSTMAKTVRLAVASGVSVGAHPSLADLQGFGRREMVVSPAEVYDAVAYQLGALKAIAKAAGTSVRHVKAHGALYNMAAKNEQLAEAISRAVKDVDSSLVFYAPAGTLSVTVARDVGLRVLCEVFGDRTYQDDGTITPRKLPRAMIASLDESVAQVKNMLQDGFVRSLSGREIPIEADTLCIHGDQPGAVSFVKGLREALIAAGVTLSAPSSTSH</sequence>
<comment type="similarity">
    <text evidence="1">Belongs to the LamB/PxpA family.</text>
</comment>
<protein>
    <recommendedName>
        <fullName evidence="1">5-oxoprolinase subunit A</fullName>
        <shortName evidence="1">5-OPase subunit A</shortName>
        <ecNumber evidence="1">3.5.2.9</ecNumber>
    </recommendedName>
    <alternativeName>
        <fullName evidence="1">5-oxoprolinase (ATP-hydrolyzing) subunit A</fullName>
    </alternativeName>
</protein>
<comment type="catalytic activity">
    <reaction evidence="1">
        <text>5-oxo-L-proline + ATP + 2 H2O = L-glutamate + ADP + phosphate + H(+)</text>
        <dbReference type="Rhea" id="RHEA:10348"/>
        <dbReference type="ChEBI" id="CHEBI:15377"/>
        <dbReference type="ChEBI" id="CHEBI:15378"/>
        <dbReference type="ChEBI" id="CHEBI:29985"/>
        <dbReference type="ChEBI" id="CHEBI:30616"/>
        <dbReference type="ChEBI" id="CHEBI:43474"/>
        <dbReference type="ChEBI" id="CHEBI:58402"/>
        <dbReference type="ChEBI" id="CHEBI:456216"/>
        <dbReference type="EC" id="3.5.2.9"/>
    </reaction>
</comment>
<reference evidence="2 3" key="1">
    <citation type="submission" date="2020-12" db="EMBL/GenBank/DDBJ databases">
        <title>FDA dAtabase for Regulatory Grade micrObial Sequences (FDA-ARGOS): Supporting development and validation of Infectious Disease Dx tests.</title>
        <authorList>
            <person name="Sproer C."/>
            <person name="Gronow S."/>
            <person name="Severitt S."/>
            <person name="Schroder I."/>
            <person name="Tallon L."/>
            <person name="Sadzewicz L."/>
            <person name="Zhao X."/>
            <person name="Boylan J."/>
            <person name="Ott S."/>
            <person name="Bowen H."/>
            <person name="Vavikolanu K."/>
            <person name="Mehta A."/>
            <person name="Aluvathingal J."/>
            <person name="Nadendla S."/>
            <person name="Lowell S."/>
            <person name="Myers T."/>
            <person name="Yan Y."/>
            <person name="Sichtig H."/>
        </authorList>
    </citation>
    <scope>NUCLEOTIDE SEQUENCE [LARGE SCALE GENOMIC DNA]</scope>
    <source>
        <strain evidence="2 3">FDAARGOS_909</strain>
    </source>
</reference>
<dbReference type="PANTHER" id="PTHR30292:SF0">
    <property type="entry name" value="5-OXOPROLINASE SUBUNIT A"/>
    <property type="match status" value="1"/>
</dbReference>
<dbReference type="EC" id="3.5.2.9" evidence="1"/>
<comment type="function">
    <text evidence="1">Catalyzes the cleavage of 5-oxoproline to form L-glutamate coupled to the hydrolysis of ATP to ADP and inorganic phosphate.</text>
</comment>
<dbReference type="GO" id="GO:0017168">
    <property type="term" value="F:5-oxoprolinase (ATP-hydrolyzing) activity"/>
    <property type="evidence" value="ECO:0007669"/>
    <property type="project" value="UniProtKB-UniRule"/>
</dbReference>
<dbReference type="AlphaFoldDB" id="A0A7T2RZD8"/>
<keyword evidence="1" id="KW-0378">Hydrolase</keyword>